<sequence>MMKYLIGLTGGIGSGKTTVAKFIEAKGFAVYYSDIRAKEIVNDNSILKSEIINLLGDEAYDEEGSYNRKWVADKIFNDDTLLMKLNTLIHPAVKEDFEHWMNIQQSKFIFKETALLFELNLDKNCYKSVLVTADESIRIARVMERDHKTYSQVKDIIQKQMSEEEKAKRANYIIYNNGDLESLSMQTNVMLESLFKDL</sequence>
<organism evidence="7 8">
    <name type="scientific">Riemerella columbipharyngis</name>
    <dbReference type="NCBI Taxonomy" id="1071918"/>
    <lineage>
        <taxon>Bacteria</taxon>
        <taxon>Pseudomonadati</taxon>
        <taxon>Bacteroidota</taxon>
        <taxon>Flavobacteriia</taxon>
        <taxon>Flavobacteriales</taxon>
        <taxon>Weeksellaceae</taxon>
        <taxon>Riemerella</taxon>
    </lineage>
</organism>
<dbReference type="GO" id="GO:0005737">
    <property type="term" value="C:cytoplasm"/>
    <property type="evidence" value="ECO:0007669"/>
    <property type="project" value="UniProtKB-SubCell"/>
</dbReference>
<dbReference type="EMBL" id="FNAS01000002">
    <property type="protein sequence ID" value="SDD98989.1"/>
    <property type="molecule type" value="Genomic_DNA"/>
</dbReference>
<evidence type="ECO:0000256" key="3">
    <source>
        <dbReference type="ARBA" id="ARBA00022840"/>
    </source>
</evidence>
<dbReference type="HAMAP" id="MF_00376">
    <property type="entry name" value="Dephospho_CoA_kinase"/>
    <property type="match status" value="1"/>
</dbReference>
<proteinExistence type="inferred from homology"/>
<evidence type="ECO:0000256" key="4">
    <source>
        <dbReference type="ARBA" id="ARBA00022993"/>
    </source>
</evidence>
<accession>A0A1G6Z8I1</accession>
<evidence type="ECO:0000256" key="6">
    <source>
        <dbReference type="NCBIfam" id="TIGR00152"/>
    </source>
</evidence>
<dbReference type="CDD" id="cd02022">
    <property type="entry name" value="DPCK"/>
    <property type="match status" value="1"/>
</dbReference>
<keyword evidence="5" id="KW-0808">Transferase</keyword>
<reference evidence="7 8" key="1">
    <citation type="submission" date="2016-10" db="EMBL/GenBank/DDBJ databases">
        <authorList>
            <person name="de Groot N.N."/>
        </authorList>
    </citation>
    <scope>NUCLEOTIDE SEQUENCE [LARGE SCALE GENOMIC DNA]</scope>
    <source>
        <strain evidence="7 8">DSM 24015</strain>
    </source>
</reference>
<keyword evidence="5" id="KW-0963">Cytoplasm</keyword>
<dbReference type="GO" id="GO:0005524">
    <property type="term" value="F:ATP binding"/>
    <property type="evidence" value="ECO:0007669"/>
    <property type="project" value="UniProtKB-UniRule"/>
</dbReference>
<dbReference type="Pfam" id="PF01121">
    <property type="entry name" value="CoaE"/>
    <property type="match status" value="1"/>
</dbReference>
<dbReference type="UniPathway" id="UPA00241">
    <property type="reaction ID" value="UER00356"/>
</dbReference>
<evidence type="ECO:0000313" key="8">
    <source>
        <dbReference type="Proteomes" id="UP000198517"/>
    </source>
</evidence>
<comment type="catalytic activity">
    <reaction evidence="5">
        <text>3'-dephospho-CoA + ATP = ADP + CoA + H(+)</text>
        <dbReference type="Rhea" id="RHEA:18245"/>
        <dbReference type="ChEBI" id="CHEBI:15378"/>
        <dbReference type="ChEBI" id="CHEBI:30616"/>
        <dbReference type="ChEBI" id="CHEBI:57287"/>
        <dbReference type="ChEBI" id="CHEBI:57328"/>
        <dbReference type="ChEBI" id="CHEBI:456216"/>
        <dbReference type="EC" id="2.7.1.24"/>
    </reaction>
</comment>
<keyword evidence="8" id="KW-1185">Reference proteome</keyword>
<dbReference type="PANTHER" id="PTHR10695:SF46">
    <property type="entry name" value="BIFUNCTIONAL COENZYME A SYNTHASE-RELATED"/>
    <property type="match status" value="1"/>
</dbReference>
<dbReference type="GO" id="GO:0015937">
    <property type="term" value="P:coenzyme A biosynthetic process"/>
    <property type="evidence" value="ECO:0007669"/>
    <property type="project" value="UniProtKB-UniRule"/>
</dbReference>
<dbReference type="EC" id="2.7.1.24" evidence="5 6"/>
<gene>
    <name evidence="5" type="primary">coaE</name>
    <name evidence="7" type="ORF">SAMN05421544_1024</name>
</gene>
<dbReference type="InterPro" id="IPR001977">
    <property type="entry name" value="Depp_CoAkinase"/>
</dbReference>
<dbReference type="NCBIfam" id="TIGR00152">
    <property type="entry name" value="dephospho-CoA kinase"/>
    <property type="match status" value="1"/>
</dbReference>
<dbReference type="PANTHER" id="PTHR10695">
    <property type="entry name" value="DEPHOSPHO-COA KINASE-RELATED"/>
    <property type="match status" value="1"/>
</dbReference>
<comment type="function">
    <text evidence="5">Catalyzes the phosphorylation of the 3'-hydroxyl group of dephosphocoenzyme A to form coenzyme A.</text>
</comment>
<keyword evidence="5 7" id="KW-0418">Kinase</keyword>
<keyword evidence="3 5" id="KW-0067">ATP-binding</keyword>
<dbReference type="STRING" id="1071918.SAMN05421544_1024"/>
<feature type="binding site" evidence="5">
    <location>
        <begin position="13"/>
        <end position="18"/>
    </location>
    <ligand>
        <name>ATP</name>
        <dbReference type="ChEBI" id="CHEBI:30616"/>
    </ligand>
</feature>
<evidence type="ECO:0000256" key="1">
    <source>
        <dbReference type="ARBA" id="ARBA00009018"/>
    </source>
</evidence>
<name>A0A1G6Z8I1_9FLAO</name>
<keyword evidence="2 5" id="KW-0547">Nucleotide-binding</keyword>
<dbReference type="AlphaFoldDB" id="A0A1G6Z8I1"/>
<evidence type="ECO:0000256" key="5">
    <source>
        <dbReference type="HAMAP-Rule" id="MF_00376"/>
    </source>
</evidence>
<comment type="similarity">
    <text evidence="1 5">Belongs to the CoaE family.</text>
</comment>
<dbReference type="InterPro" id="IPR027417">
    <property type="entry name" value="P-loop_NTPase"/>
</dbReference>
<protein>
    <recommendedName>
        <fullName evidence="5 6">Dephospho-CoA kinase</fullName>
        <ecNumber evidence="5 6">2.7.1.24</ecNumber>
    </recommendedName>
    <alternativeName>
        <fullName evidence="5">Dephosphocoenzyme A kinase</fullName>
    </alternativeName>
</protein>
<comment type="pathway">
    <text evidence="5">Cofactor biosynthesis; coenzyme A biosynthesis; CoA from (R)-pantothenate: step 5/5.</text>
</comment>
<dbReference type="GO" id="GO:0004140">
    <property type="term" value="F:dephospho-CoA kinase activity"/>
    <property type="evidence" value="ECO:0007669"/>
    <property type="project" value="UniProtKB-UniRule"/>
</dbReference>
<evidence type="ECO:0000256" key="2">
    <source>
        <dbReference type="ARBA" id="ARBA00022741"/>
    </source>
</evidence>
<dbReference type="Proteomes" id="UP000198517">
    <property type="component" value="Unassembled WGS sequence"/>
</dbReference>
<dbReference type="PROSITE" id="PS51219">
    <property type="entry name" value="DPCK"/>
    <property type="match status" value="1"/>
</dbReference>
<comment type="subcellular location">
    <subcellularLocation>
        <location evidence="5">Cytoplasm</location>
    </subcellularLocation>
</comment>
<dbReference type="Gene3D" id="3.40.50.300">
    <property type="entry name" value="P-loop containing nucleotide triphosphate hydrolases"/>
    <property type="match status" value="1"/>
</dbReference>
<keyword evidence="4 5" id="KW-0173">Coenzyme A biosynthesis</keyword>
<dbReference type="SUPFAM" id="SSF52540">
    <property type="entry name" value="P-loop containing nucleoside triphosphate hydrolases"/>
    <property type="match status" value="1"/>
</dbReference>
<evidence type="ECO:0000313" key="7">
    <source>
        <dbReference type="EMBL" id="SDD98989.1"/>
    </source>
</evidence>